<proteinExistence type="inferred from homology"/>
<dbReference type="GO" id="GO:0003677">
    <property type="term" value="F:DNA binding"/>
    <property type="evidence" value="ECO:0007669"/>
    <property type="project" value="InterPro"/>
</dbReference>
<dbReference type="NCBIfam" id="TIGR00331">
    <property type="entry name" value="hrcA"/>
    <property type="match status" value="1"/>
</dbReference>
<organism evidence="8 9">
    <name type="scientific">Natribacillus halophilus</name>
    <dbReference type="NCBI Taxonomy" id="549003"/>
    <lineage>
        <taxon>Bacteria</taxon>
        <taxon>Bacillati</taxon>
        <taxon>Bacillota</taxon>
        <taxon>Bacilli</taxon>
        <taxon>Bacillales</taxon>
        <taxon>Bacillaceae</taxon>
        <taxon>Natribacillus</taxon>
    </lineage>
</organism>
<evidence type="ECO:0000313" key="9">
    <source>
        <dbReference type="Proteomes" id="UP000198853"/>
    </source>
</evidence>
<keyword evidence="1 6" id="KW-0678">Repressor</keyword>
<gene>
    <name evidence="6" type="primary">hrcA</name>
    <name evidence="8" type="ORF">SAMN04488123_101386</name>
</gene>
<evidence type="ECO:0000313" key="8">
    <source>
        <dbReference type="EMBL" id="SDI34460.1"/>
    </source>
</evidence>
<dbReference type="SUPFAM" id="SSF55781">
    <property type="entry name" value="GAF domain-like"/>
    <property type="match status" value="1"/>
</dbReference>
<dbReference type="InterPro" id="IPR036388">
    <property type="entry name" value="WH-like_DNA-bd_sf"/>
</dbReference>
<keyword evidence="2 6" id="KW-0805">Transcription regulation</keyword>
<evidence type="ECO:0000256" key="5">
    <source>
        <dbReference type="ARBA" id="ARBA00055319"/>
    </source>
</evidence>
<evidence type="ECO:0000256" key="6">
    <source>
        <dbReference type="HAMAP-Rule" id="MF_00081"/>
    </source>
</evidence>
<dbReference type="PANTHER" id="PTHR34824:SF1">
    <property type="entry name" value="HEAT-INDUCIBLE TRANSCRIPTION REPRESSOR HRCA"/>
    <property type="match status" value="1"/>
</dbReference>
<evidence type="ECO:0000256" key="3">
    <source>
        <dbReference type="ARBA" id="ARBA00023016"/>
    </source>
</evidence>
<keyword evidence="9" id="KW-1185">Reference proteome</keyword>
<evidence type="ECO:0000256" key="4">
    <source>
        <dbReference type="ARBA" id="ARBA00023163"/>
    </source>
</evidence>
<dbReference type="Pfam" id="PF01628">
    <property type="entry name" value="HrcA"/>
    <property type="match status" value="1"/>
</dbReference>
<name>A0A1G8JV34_9BACI</name>
<dbReference type="InterPro" id="IPR036390">
    <property type="entry name" value="WH_DNA-bd_sf"/>
</dbReference>
<comment type="function">
    <text evidence="5 6">Negative regulator of class I heat shock genes (grpE-dnaK-dnaJ and groELS operons). Prevents heat-shock induction of these operons.</text>
</comment>
<dbReference type="EMBL" id="FNEN01000001">
    <property type="protein sequence ID" value="SDI34460.1"/>
    <property type="molecule type" value="Genomic_DNA"/>
</dbReference>
<dbReference type="GO" id="GO:0045892">
    <property type="term" value="P:negative regulation of DNA-templated transcription"/>
    <property type="evidence" value="ECO:0007669"/>
    <property type="project" value="UniProtKB-UniRule"/>
</dbReference>
<protein>
    <recommendedName>
        <fullName evidence="6">Heat-inducible transcription repressor HrcA</fullName>
    </recommendedName>
</protein>
<dbReference type="InterPro" id="IPR029016">
    <property type="entry name" value="GAF-like_dom_sf"/>
</dbReference>
<dbReference type="Gene3D" id="3.30.450.40">
    <property type="match status" value="1"/>
</dbReference>
<keyword evidence="3 6" id="KW-0346">Stress response</keyword>
<reference evidence="8 9" key="1">
    <citation type="submission" date="2016-10" db="EMBL/GenBank/DDBJ databases">
        <authorList>
            <person name="de Groot N.N."/>
        </authorList>
    </citation>
    <scope>NUCLEOTIDE SEQUENCE [LARGE SCALE GENOMIC DNA]</scope>
    <source>
        <strain evidence="8 9">DSM 21771</strain>
    </source>
</reference>
<keyword evidence="4 6" id="KW-0804">Transcription</keyword>
<evidence type="ECO:0000259" key="7">
    <source>
        <dbReference type="Pfam" id="PF01628"/>
    </source>
</evidence>
<feature type="domain" description="Heat-inducible transcription repressor HrcA C-terminal" evidence="7">
    <location>
        <begin position="104"/>
        <end position="322"/>
    </location>
</feature>
<dbReference type="HAMAP" id="MF_00081">
    <property type="entry name" value="HrcA"/>
    <property type="match status" value="1"/>
</dbReference>
<dbReference type="OrthoDB" id="9783139at2"/>
<comment type="similarity">
    <text evidence="6">Belongs to the HrcA family.</text>
</comment>
<dbReference type="SUPFAM" id="SSF46785">
    <property type="entry name" value="Winged helix' DNA-binding domain"/>
    <property type="match status" value="1"/>
</dbReference>
<dbReference type="InterPro" id="IPR021153">
    <property type="entry name" value="HrcA_C"/>
</dbReference>
<sequence>MLSRRQLLILQAIVDDYVQTAEPIGSRSMSKREDISFSPATIRNEMADLEEMGYIIKPHSSAGRIPSNKGYRLYVDHLLRPEPLQEHEILDMEKFFTRRISEVEAVMRKTAAVLSELTSYVSVVLGPEMEHTRLKQLQMLPLSGRQAIAILVTDSGHVENRTFDIPEQMNASDLEKVVNILNEQLVDTPIGQWEERLLTETRRLLHRHVRHYEDMFGVLRDAFKTQRSDQVFYGGMMNLMMQPEFQDVDRVRMIFEWLDRSENVHTLLSRTQEGLSVRIGRENDIEAFADLSMITATYSIDGSTVGSLGVIGPTRMEYERVIRLIRQFATGLSTSLTRKYRHDK</sequence>
<dbReference type="PIRSF" id="PIRSF005485">
    <property type="entry name" value="HrcA"/>
    <property type="match status" value="1"/>
</dbReference>
<dbReference type="InterPro" id="IPR023120">
    <property type="entry name" value="WHTH_transcript_rep_HrcA_IDD"/>
</dbReference>
<dbReference type="Proteomes" id="UP000198853">
    <property type="component" value="Unassembled WGS sequence"/>
</dbReference>
<evidence type="ECO:0000256" key="2">
    <source>
        <dbReference type="ARBA" id="ARBA00023015"/>
    </source>
</evidence>
<dbReference type="AlphaFoldDB" id="A0A1G8JV34"/>
<dbReference type="Gene3D" id="1.10.10.10">
    <property type="entry name" value="Winged helix-like DNA-binding domain superfamily/Winged helix DNA-binding domain"/>
    <property type="match status" value="1"/>
</dbReference>
<dbReference type="Gene3D" id="3.30.390.60">
    <property type="entry name" value="Heat-inducible transcription repressor hrca homolog, domain 3"/>
    <property type="match status" value="1"/>
</dbReference>
<dbReference type="RefSeq" id="WP_090395842.1">
    <property type="nucleotide sequence ID" value="NZ_FNEN01000001.1"/>
</dbReference>
<dbReference type="InterPro" id="IPR002571">
    <property type="entry name" value="HrcA"/>
</dbReference>
<accession>A0A1G8JV34</accession>
<evidence type="ECO:0000256" key="1">
    <source>
        <dbReference type="ARBA" id="ARBA00022491"/>
    </source>
</evidence>
<dbReference type="PANTHER" id="PTHR34824">
    <property type="entry name" value="HEAT-INDUCIBLE TRANSCRIPTION REPRESSOR HRCA"/>
    <property type="match status" value="1"/>
</dbReference>
<dbReference type="FunFam" id="1.10.10.10:FF:000049">
    <property type="entry name" value="Heat-inducible transcription repressor HrcA"/>
    <property type="match status" value="1"/>
</dbReference>